<dbReference type="OrthoDB" id="5593818at2759"/>
<dbReference type="OMA" id="CRYFEPP"/>
<dbReference type="AlphaFoldDB" id="V3ZNQ3"/>
<dbReference type="Pfam" id="PF09774">
    <property type="entry name" value="MIX23"/>
    <property type="match status" value="1"/>
</dbReference>
<gene>
    <name evidence="4" type="ORF">LOTGIDRAFT_108041</name>
</gene>
<comment type="similarity">
    <text evidence="1">Belongs to the MIX23 family.</text>
</comment>
<evidence type="ECO:0000256" key="2">
    <source>
        <dbReference type="ARBA" id="ARBA00024228"/>
    </source>
</evidence>
<evidence type="ECO:0000256" key="3">
    <source>
        <dbReference type="ARBA" id="ARBA00030733"/>
    </source>
</evidence>
<name>V3ZNQ3_LOTGI</name>
<accession>V3ZNQ3</accession>
<organism evidence="4 5">
    <name type="scientific">Lottia gigantea</name>
    <name type="common">Giant owl limpet</name>
    <dbReference type="NCBI Taxonomy" id="225164"/>
    <lineage>
        <taxon>Eukaryota</taxon>
        <taxon>Metazoa</taxon>
        <taxon>Spiralia</taxon>
        <taxon>Lophotrochozoa</taxon>
        <taxon>Mollusca</taxon>
        <taxon>Gastropoda</taxon>
        <taxon>Patellogastropoda</taxon>
        <taxon>Lottioidea</taxon>
        <taxon>Lottiidae</taxon>
        <taxon>Lottia</taxon>
    </lineage>
</organism>
<sequence length="123" mass="14743">MRLMDDRIIYALNTSIPTESFTNKVNPATECEKLYREMLKEHESRQVVIKKCITEVSQKVNALKDQRAKDEDDMTVYKNLRKEQKMLHLMQNELNVEEVLKDRSYRTFDEKCRRVYTIPKLNV</sequence>
<dbReference type="GO" id="GO:0005758">
    <property type="term" value="C:mitochondrial intermembrane space"/>
    <property type="evidence" value="ECO:0007669"/>
    <property type="project" value="InterPro"/>
</dbReference>
<dbReference type="KEGG" id="lgi:LOTGIDRAFT_108041"/>
<keyword evidence="5" id="KW-1185">Reference proteome</keyword>
<dbReference type="EMBL" id="KB203566">
    <property type="protein sequence ID" value="ESO84110.1"/>
    <property type="molecule type" value="Genomic_DNA"/>
</dbReference>
<dbReference type="HOGENOM" id="CLU_123941_0_0_1"/>
<dbReference type="Proteomes" id="UP000030746">
    <property type="component" value="Unassembled WGS sequence"/>
</dbReference>
<dbReference type="GeneID" id="20230299"/>
<reference evidence="4 5" key="1">
    <citation type="journal article" date="2013" name="Nature">
        <title>Insights into bilaterian evolution from three spiralian genomes.</title>
        <authorList>
            <person name="Simakov O."/>
            <person name="Marletaz F."/>
            <person name="Cho S.J."/>
            <person name="Edsinger-Gonzales E."/>
            <person name="Havlak P."/>
            <person name="Hellsten U."/>
            <person name="Kuo D.H."/>
            <person name="Larsson T."/>
            <person name="Lv J."/>
            <person name="Arendt D."/>
            <person name="Savage R."/>
            <person name="Osoegawa K."/>
            <person name="de Jong P."/>
            <person name="Grimwood J."/>
            <person name="Chapman J.A."/>
            <person name="Shapiro H."/>
            <person name="Aerts A."/>
            <person name="Otillar R.P."/>
            <person name="Terry A.Y."/>
            <person name="Boore J.L."/>
            <person name="Grigoriev I.V."/>
            <person name="Lindberg D.R."/>
            <person name="Seaver E.C."/>
            <person name="Weisblat D.A."/>
            <person name="Putnam N.H."/>
            <person name="Rokhsar D.S."/>
        </authorList>
    </citation>
    <scope>NUCLEOTIDE SEQUENCE [LARGE SCALE GENOMIC DNA]</scope>
</reference>
<proteinExistence type="inferred from homology"/>
<dbReference type="PANTHER" id="PTHR31905:SF2">
    <property type="entry name" value="PROTEIN MIX23"/>
    <property type="match status" value="1"/>
</dbReference>
<evidence type="ECO:0000313" key="4">
    <source>
        <dbReference type="EMBL" id="ESO84110.1"/>
    </source>
</evidence>
<dbReference type="CTD" id="20230299"/>
<protein>
    <recommendedName>
        <fullName evidence="2">Protein MIX23</fullName>
    </recommendedName>
    <alternativeName>
        <fullName evidence="3">Coiled-coil domain-containing protein 58</fullName>
    </alternativeName>
</protein>
<evidence type="ECO:0000256" key="1">
    <source>
        <dbReference type="ARBA" id="ARBA00024204"/>
    </source>
</evidence>
<dbReference type="PANTHER" id="PTHR31905">
    <property type="entry name" value="COILED-COIL DOMAIN-CONTAINING PROTEIN 58"/>
    <property type="match status" value="1"/>
</dbReference>
<dbReference type="STRING" id="225164.V3ZNQ3"/>
<evidence type="ECO:0000313" key="5">
    <source>
        <dbReference type="Proteomes" id="UP000030746"/>
    </source>
</evidence>
<dbReference type="InterPro" id="IPR019171">
    <property type="entry name" value="MIX23"/>
</dbReference>
<dbReference type="RefSeq" id="XP_009065237.1">
    <property type="nucleotide sequence ID" value="XM_009066989.1"/>
</dbReference>